<evidence type="ECO:0000313" key="3">
    <source>
        <dbReference type="Proteomes" id="UP000054560"/>
    </source>
</evidence>
<proteinExistence type="predicted"/>
<dbReference type="AlphaFoldDB" id="A0A0L0GAY0"/>
<dbReference type="InterPro" id="IPR016181">
    <property type="entry name" value="Acyl_CoA_acyltransferase"/>
</dbReference>
<dbReference type="Pfam" id="PF00583">
    <property type="entry name" value="Acetyltransf_1"/>
    <property type="match status" value="1"/>
</dbReference>
<dbReference type="Gene3D" id="3.40.630.30">
    <property type="match status" value="1"/>
</dbReference>
<dbReference type="CDD" id="cd04301">
    <property type="entry name" value="NAT_SF"/>
    <property type="match status" value="1"/>
</dbReference>
<dbReference type="OrthoDB" id="2115692at2759"/>
<dbReference type="SUPFAM" id="SSF55729">
    <property type="entry name" value="Acyl-CoA N-acyltransferases (Nat)"/>
    <property type="match status" value="1"/>
</dbReference>
<sequence>MAAVEYVYEALNADNLEPALRACADVFAKDEPLAVHVGSTTSEIVDFTRPIYEMIVKNDCKLSQVVRFGVEGPVAAVMIVYNQEQLNQLDEAYLASVTSDSAAVVSGCLHSLEEIFLKMLPEKLGRDVPLSKVAYCMMRSVTPEHRGKGLAKVMHERMLNTARTEDYVALYSKTTNVRSKSLVQRQGGMEWDCVKYGEYTDEKGNKPFANMDMKLGNAATLMVTILDT</sequence>
<keyword evidence="3" id="KW-1185">Reference proteome</keyword>
<accession>A0A0L0GAY0</accession>
<dbReference type="RefSeq" id="XP_014160069.1">
    <property type="nucleotide sequence ID" value="XM_014304594.1"/>
</dbReference>
<feature type="domain" description="N-acetyltransferase" evidence="1">
    <location>
        <begin position="132"/>
        <end position="187"/>
    </location>
</feature>
<dbReference type="GeneID" id="25902197"/>
<dbReference type="Proteomes" id="UP000054560">
    <property type="component" value="Unassembled WGS sequence"/>
</dbReference>
<evidence type="ECO:0000259" key="1">
    <source>
        <dbReference type="Pfam" id="PF00583"/>
    </source>
</evidence>
<dbReference type="GO" id="GO:0016747">
    <property type="term" value="F:acyltransferase activity, transferring groups other than amino-acyl groups"/>
    <property type="evidence" value="ECO:0007669"/>
    <property type="project" value="InterPro"/>
</dbReference>
<reference evidence="2 3" key="1">
    <citation type="submission" date="2011-02" db="EMBL/GenBank/DDBJ databases">
        <title>The Genome Sequence of Sphaeroforma arctica JP610.</title>
        <authorList>
            <consortium name="The Broad Institute Genome Sequencing Platform"/>
            <person name="Russ C."/>
            <person name="Cuomo C."/>
            <person name="Young S.K."/>
            <person name="Zeng Q."/>
            <person name="Gargeya S."/>
            <person name="Alvarado L."/>
            <person name="Berlin A."/>
            <person name="Chapman S.B."/>
            <person name="Chen Z."/>
            <person name="Freedman E."/>
            <person name="Gellesch M."/>
            <person name="Goldberg J."/>
            <person name="Griggs A."/>
            <person name="Gujja S."/>
            <person name="Heilman E."/>
            <person name="Heiman D."/>
            <person name="Howarth C."/>
            <person name="Mehta T."/>
            <person name="Neiman D."/>
            <person name="Pearson M."/>
            <person name="Roberts A."/>
            <person name="Saif S."/>
            <person name="Shea T."/>
            <person name="Shenoy N."/>
            <person name="Sisk P."/>
            <person name="Stolte C."/>
            <person name="Sykes S."/>
            <person name="White J."/>
            <person name="Yandava C."/>
            <person name="Burger G."/>
            <person name="Gray M.W."/>
            <person name="Holland P.W.H."/>
            <person name="King N."/>
            <person name="Lang F.B.F."/>
            <person name="Roger A.J."/>
            <person name="Ruiz-Trillo I."/>
            <person name="Haas B."/>
            <person name="Nusbaum C."/>
            <person name="Birren B."/>
        </authorList>
    </citation>
    <scope>NUCLEOTIDE SEQUENCE [LARGE SCALE GENOMIC DNA]</scope>
    <source>
        <strain evidence="2 3">JP610</strain>
    </source>
</reference>
<evidence type="ECO:0000313" key="2">
    <source>
        <dbReference type="EMBL" id="KNC86167.1"/>
    </source>
</evidence>
<dbReference type="EMBL" id="KQ241665">
    <property type="protein sequence ID" value="KNC86167.1"/>
    <property type="molecule type" value="Genomic_DNA"/>
</dbReference>
<gene>
    <name evidence="2" type="ORF">SARC_01693</name>
</gene>
<protein>
    <recommendedName>
        <fullName evidence="1">N-acetyltransferase domain-containing protein</fullName>
    </recommendedName>
</protein>
<dbReference type="InterPro" id="IPR000182">
    <property type="entry name" value="GNAT_dom"/>
</dbReference>
<name>A0A0L0GAY0_9EUKA</name>
<organism evidence="2 3">
    <name type="scientific">Sphaeroforma arctica JP610</name>
    <dbReference type="NCBI Taxonomy" id="667725"/>
    <lineage>
        <taxon>Eukaryota</taxon>
        <taxon>Ichthyosporea</taxon>
        <taxon>Ichthyophonida</taxon>
        <taxon>Sphaeroforma</taxon>
    </lineage>
</organism>